<dbReference type="RefSeq" id="XP_038746591.1">
    <property type="nucleotide sequence ID" value="XM_038888115.1"/>
</dbReference>
<dbReference type="Gene3D" id="1.20.58.2150">
    <property type="match status" value="1"/>
</dbReference>
<feature type="domain" description="Methyltransferase type 11" evidence="3">
    <location>
        <begin position="951"/>
        <end position="1045"/>
    </location>
</feature>
<dbReference type="AlphaFoldDB" id="A0A9P6I760"/>
<feature type="signal peptide" evidence="2">
    <location>
        <begin position="1"/>
        <end position="19"/>
    </location>
</feature>
<reference evidence="5" key="2">
    <citation type="submission" date="2020-11" db="EMBL/GenBank/DDBJ databases">
        <title>Whole genome sequencing of Colletotrichum sp.</title>
        <authorList>
            <person name="Li H."/>
        </authorList>
    </citation>
    <scope>NUCLEOTIDE SEQUENCE</scope>
    <source>
        <strain evidence="5">CkLH20</strain>
    </source>
</reference>
<accession>A0A9P6I760</accession>
<dbReference type="GO" id="GO:0008757">
    <property type="term" value="F:S-adenosylmethionine-dependent methyltransferase activity"/>
    <property type="evidence" value="ECO:0007669"/>
    <property type="project" value="InterPro"/>
</dbReference>
<dbReference type="InterPro" id="IPR029018">
    <property type="entry name" value="Hex-like_dom2"/>
</dbReference>
<evidence type="ECO:0008006" key="7">
    <source>
        <dbReference type="Google" id="ProtNLM"/>
    </source>
</evidence>
<evidence type="ECO:0000256" key="2">
    <source>
        <dbReference type="SAM" id="SignalP"/>
    </source>
</evidence>
<dbReference type="Gene3D" id="3.30.379.10">
    <property type="entry name" value="Chitobiase/beta-hexosaminidase domain 2-like"/>
    <property type="match status" value="1"/>
</dbReference>
<feature type="domain" description="Gylcosyl hydrolase 115 C-terminal" evidence="4">
    <location>
        <begin position="789"/>
        <end position="917"/>
    </location>
</feature>
<dbReference type="InterPro" id="IPR029063">
    <property type="entry name" value="SAM-dependent_MTases_sf"/>
</dbReference>
<keyword evidence="6" id="KW-1185">Reference proteome</keyword>
<organism evidence="5 6">
    <name type="scientific">Colletotrichum karsti</name>
    <dbReference type="NCBI Taxonomy" id="1095194"/>
    <lineage>
        <taxon>Eukaryota</taxon>
        <taxon>Fungi</taxon>
        <taxon>Dikarya</taxon>
        <taxon>Ascomycota</taxon>
        <taxon>Pezizomycotina</taxon>
        <taxon>Sordariomycetes</taxon>
        <taxon>Hypocreomycetidae</taxon>
        <taxon>Glomerellales</taxon>
        <taxon>Glomerellaceae</taxon>
        <taxon>Colletotrichum</taxon>
        <taxon>Colletotrichum boninense species complex</taxon>
    </lineage>
</organism>
<dbReference type="InterPro" id="IPR031924">
    <property type="entry name" value="GH115"/>
</dbReference>
<dbReference type="Gene3D" id="3.20.20.520">
    <property type="entry name" value="Glycosyl hydrolase family 115"/>
    <property type="match status" value="1"/>
</dbReference>
<dbReference type="InterPro" id="IPR013216">
    <property type="entry name" value="Methyltransf_11"/>
</dbReference>
<evidence type="ECO:0000256" key="1">
    <source>
        <dbReference type="ARBA" id="ARBA00022801"/>
    </source>
</evidence>
<dbReference type="OrthoDB" id="4849794at2759"/>
<dbReference type="PANTHER" id="PTHR37842:SF2">
    <property type="entry name" value="GYLCOSYL HYDROLASE 115 C-TERMINAL DOMAIN-CONTAINING PROTEIN"/>
    <property type="match status" value="1"/>
</dbReference>
<dbReference type="GeneID" id="62161189"/>
<evidence type="ECO:0000259" key="4">
    <source>
        <dbReference type="Pfam" id="PF17829"/>
    </source>
</evidence>
<dbReference type="Pfam" id="PF08241">
    <property type="entry name" value="Methyltransf_11"/>
    <property type="match status" value="1"/>
</dbReference>
<proteinExistence type="predicted"/>
<dbReference type="Pfam" id="PF17829">
    <property type="entry name" value="GH115_C"/>
    <property type="match status" value="1"/>
</dbReference>
<dbReference type="InterPro" id="IPR042301">
    <property type="entry name" value="GH115_sf"/>
</dbReference>
<reference evidence="5" key="1">
    <citation type="submission" date="2020-03" db="EMBL/GenBank/DDBJ databases">
        <authorList>
            <person name="He L."/>
        </authorList>
    </citation>
    <scope>NUCLEOTIDE SEQUENCE</scope>
    <source>
        <strain evidence="5">CkLH20</strain>
    </source>
</reference>
<gene>
    <name evidence="5" type="ORF">CkaCkLH20_05396</name>
</gene>
<name>A0A9P6I760_9PEZI</name>
<dbReference type="EMBL" id="JAATWM020000015">
    <property type="protein sequence ID" value="KAF9877130.1"/>
    <property type="molecule type" value="Genomic_DNA"/>
</dbReference>
<evidence type="ECO:0000259" key="3">
    <source>
        <dbReference type="Pfam" id="PF08241"/>
    </source>
</evidence>
<dbReference type="Proteomes" id="UP000781932">
    <property type="component" value="Unassembled WGS sequence"/>
</dbReference>
<dbReference type="CDD" id="cd02440">
    <property type="entry name" value="AdoMet_MTases"/>
    <property type="match status" value="1"/>
</dbReference>
<dbReference type="GO" id="GO:0016787">
    <property type="term" value="F:hydrolase activity"/>
    <property type="evidence" value="ECO:0007669"/>
    <property type="project" value="UniProtKB-KW"/>
</dbReference>
<dbReference type="PANTHER" id="PTHR37842">
    <property type="match status" value="1"/>
</dbReference>
<dbReference type="Pfam" id="PF15979">
    <property type="entry name" value="Glyco_hydro_115"/>
    <property type="match status" value="1"/>
</dbReference>
<protein>
    <recommendedName>
        <fullName evidence="7">Gylcosyl hydrolase 115 C-terminal domain-containing protein</fullName>
    </recommendedName>
</protein>
<evidence type="ECO:0000313" key="6">
    <source>
        <dbReference type="Proteomes" id="UP000781932"/>
    </source>
</evidence>
<dbReference type="Gene3D" id="3.40.50.150">
    <property type="entry name" value="Vaccinia Virus protein VP39"/>
    <property type="match status" value="1"/>
</dbReference>
<keyword evidence="1" id="KW-0378">Hydrolase</keyword>
<feature type="chain" id="PRO_5040460645" description="Gylcosyl hydrolase 115 C-terminal domain-containing protein" evidence="2">
    <location>
        <begin position="20"/>
        <end position="1172"/>
    </location>
</feature>
<keyword evidence="2" id="KW-0732">Signal</keyword>
<evidence type="ECO:0000313" key="5">
    <source>
        <dbReference type="EMBL" id="KAF9877130.1"/>
    </source>
</evidence>
<dbReference type="Gene3D" id="2.60.120.1620">
    <property type="match status" value="1"/>
</dbReference>
<comment type="caution">
    <text evidence="5">The sequence shown here is derived from an EMBL/GenBank/DDBJ whole genome shotgun (WGS) entry which is preliminary data.</text>
</comment>
<dbReference type="SUPFAM" id="SSF53335">
    <property type="entry name" value="S-adenosyl-L-methionine-dependent methyltransferases"/>
    <property type="match status" value="1"/>
</dbReference>
<sequence>MKLLLLLVTVVTVFTSSFGVVATVDSFTITSQHPPIIILSSNEAKAVKLAAASLAKDITLVLGANTTLIYDTLPQNTTSPLIIVGTLSHSQLIPADVITTSSISGKWESYTHELVTPSDPGTSSAQALAITGSDRRGTVFGIYALSEQIGVSPWSSWANVPVATSPTLTISPLPRIQGPPSVKYRGIFINDEEQCLTSWAKTRFPLADSDPRRPFTSPFYARVFELILRLKANSIWPAMKYSMFYLDDANGELADDFGVVVGTSHHEPMARAYAEQTYQLDGRWDWSLNKDNITEFMRVGAERTKSWETLYTVGMRGEGDRESPTLTAPQLEEIISVQQDIIAFTRNGSSDVGAPQVWALYKEVGKYYQAGLTAPDDVTLLWTDDNFGNLLRIPYPNETSRAGGAGVYYHVNYVGEPKMYEWINTIQLVKTWEQMHLAWEAGAREVWIVNVGDIKPLEIPATHFLDMAYDMSLHKTPSSTTSWLRTWASKTFSADVAAPIAEVLNRYGRLVNRRKYETLNMPPFVYSTIYHDEATNALAEWSSLVAYTQAVYDGLPETSRAAFYEMILHPVTAGKTVNELYIKAELGKLYAAQRRTSTNKLAAEARAAFSRDAEITAEYNALNGGEWSGMMCQVHIGYTRWYEQGRDIMPTLSYVSDGDVAGLGIMGVAAQGEVGDPESTELSLLPMDPYMPPGERRWIDVFTRANGTFAYSVHANASWVSVSESTGVLSASNHSDARAVIEVDWKAAPTGHSIISLTIRKTDGNDTEVTALLPLRNPSVPEGSLKGRFLESNGIVSMEAAHFTHAETKNGVSYVEIPYYGKTLSGITPWPVTIPSLSQETAPRLAYDFYTFSDHDNASVRVYLGGSRNFDGTRPLKYAFAVDDGEVVTVQPVGDSPLGSNPEGWADSVITAAMTDSDELARGYTLVNDTQHNAGLFLLKRLDVTPGMRVLDVGCGPGDLTAHIANIVGPDGKVTGVDPSKERISLAQKKTSPNLSFHEGKAEDLSRFPSGSFDIVFVNSTFHWVQDQPAAVAEFARVLRPGGRLGMSGGSGDFVAAHEKIKKEVLSREPYKNFPVSNGPKFIKRGDLERLLEDAGFHEKDFTINKIVKIAKDGDAMINWLDTSSSGKTYGGVPPELQAKVREEMLQEWDKLTTKDGIHMDMELLVTVATRN</sequence>
<dbReference type="InterPro" id="IPR041437">
    <property type="entry name" value="GH115_C"/>
</dbReference>